<name>A0ABT6CM15_9SPHN</name>
<dbReference type="InterPro" id="IPR006008">
    <property type="entry name" value="YciB"/>
</dbReference>
<evidence type="ECO:0000313" key="6">
    <source>
        <dbReference type="EMBL" id="MDF8334846.1"/>
    </source>
</evidence>
<dbReference type="RefSeq" id="WP_277279617.1">
    <property type="nucleotide sequence ID" value="NZ_JAROCY010000017.1"/>
</dbReference>
<keyword evidence="7" id="KW-1185">Reference proteome</keyword>
<keyword evidence="5" id="KW-0997">Cell inner membrane</keyword>
<dbReference type="PANTHER" id="PTHR36917:SF1">
    <property type="entry name" value="INNER MEMBRANE-SPANNING PROTEIN YCIB"/>
    <property type="match status" value="1"/>
</dbReference>
<reference evidence="6 7" key="1">
    <citation type="submission" date="2023-03" db="EMBL/GenBank/DDBJ databases">
        <title>Novosphingobium cyanobacteriorum sp. nov., isolated from a eutrophic reservoir during the Microcystis bloom period.</title>
        <authorList>
            <person name="Kang M."/>
            <person name="Le V."/>
            <person name="Ko S.-R."/>
            <person name="Lee S.-A."/>
            <person name="Ahn C.-Y."/>
        </authorList>
    </citation>
    <scope>NUCLEOTIDE SEQUENCE [LARGE SCALE GENOMIC DNA]</scope>
    <source>
        <strain evidence="6 7">HBC54</strain>
    </source>
</reference>
<feature type="transmembrane region" description="Helical" evidence="5">
    <location>
        <begin position="139"/>
        <end position="165"/>
    </location>
</feature>
<keyword evidence="4 5" id="KW-0472">Membrane</keyword>
<comment type="subcellular location">
    <subcellularLocation>
        <location evidence="5">Cell inner membrane</location>
        <topology evidence="5">Multi-pass membrane protein</topology>
    </subcellularLocation>
</comment>
<evidence type="ECO:0000256" key="5">
    <source>
        <dbReference type="HAMAP-Rule" id="MF_00189"/>
    </source>
</evidence>
<feature type="transmembrane region" description="Helical" evidence="5">
    <location>
        <begin position="75"/>
        <end position="92"/>
    </location>
</feature>
<comment type="similarity">
    <text evidence="5">Belongs to the YciB family.</text>
</comment>
<evidence type="ECO:0000256" key="4">
    <source>
        <dbReference type="ARBA" id="ARBA00023136"/>
    </source>
</evidence>
<gene>
    <name evidence="5" type="primary">yciB</name>
    <name evidence="6" type="ORF">POM99_16680</name>
</gene>
<keyword evidence="1 5" id="KW-1003">Cell membrane</keyword>
<keyword evidence="2 5" id="KW-0812">Transmembrane</keyword>
<sequence>MSADGKKAASSWVNLAVDYGPLLVFFLTYRQFSPKDAGGVGAIVAVTKGTIAFMVATVIALVVSKWRLGKISPMLWLSSALIIGFGALTVFLGDPEWIWHKPTAVYLMFALVLFAGWMRDKAALKYLLQSAFPGLNDLGWLKLSFNWAIFFLVLAALNEGLIAYLKHQYPDWQVLLKNDRDPITPIWLNAKLFFVTPISFLFTFTQIPMLLRHGLGETAENEVVESPPHD</sequence>
<dbReference type="PANTHER" id="PTHR36917">
    <property type="entry name" value="INTRACELLULAR SEPTATION PROTEIN A-RELATED"/>
    <property type="match status" value="1"/>
</dbReference>
<evidence type="ECO:0000256" key="1">
    <source>
        <dbReference type="ARBA" id="ARBA00022475"/>
    </source>
</evidence>
<feature type="transmembrane region" description="Helical" evidence="5">
    <location>
        <begin position="185"/>
        <end position="204"/>
    </location>
</feature>
<organism evidence="6 7">
    <name type="scientific">Novosphingobium cyanobacteriorum</name>
    <dbReference type="NCBI Taxonomy" id="3024215"/>
    <lineage>
        <taxon>Bacteria</taxon>
        <taxon>Pseudomonadati</taxon>
        <taxon>Pseudomonadota</taxon>
        <taxon>Alphaproteobacteria</taxon>
        <taxon>Sphingomonadales</taxon>
        <taxon>Sphingomonadaceae</taxon>
        <taxon>Novosphingobium</taxon>
    </lineage>
</organism>
<evidence type="ECO:0000256" key="2">
    <source>
        <dbReference type="ARBA" id="ARBA00022692"/>
    </source>
</evidence>
<accession>A0ABT6CM15</accession>
<feature type="transmembrane region" description="Helical" evidence="5">
    <location>
        <begin position="38"/>
        <end position="63"/>
    </location>
</feature>
<dbReference type="Proteomes" id="UP001222770">
    <property type="component" value="Unassembled WGS sequence"/>
</dbReference>
<protein>
    <recommendedName>
        <fullName evidence="5">Inner membrane-spanning protein YciB</fullName>
    </recommendedName>
</protein>
<feature type="transmembrane region" description="Helical" evidence="5">
    <location>
        <begin position="98"/>
        <end position="118"/>
    </location>
</feature>
<evidence type="ECO:0000256" key="3">
    <source>
        <dbReference type="ARBA" id="ARBA00022989"/>
    </source>
</evidence>
<comment type="function">
    <text evidence="5">Plays a role in cell envelope biogenesis, maintenance of cell envelope integrity and membrane homeostasis.</text>
</comment>
<dbReference type="EMBL" id="JAROCY010000017">
    <property type="protein sequence ID" value="MDF8334846.1"/>
    <property type="molecule type" value="Genomic_DNA"/>
</dbReference>
<dbReference type="HAMAP" id="MF_00189">
    <property type="entry name" value="YciB"/>
    <property type="match status" value="1"/>
</dbReference>
<comment type="caution">
    <text evidence="6">The sequence shown here is derived from an EMBL/GenBank/DDBJ whole genome shotgun (WGS) entry which is preliminary data.</text>
</comment>
<feature type="transmembrane region" description="Helical" evidence="5">
    <location>
        <begin position="12"/>
        <end position="32"/>
    </location>
</feature>
<keyword evidence="3 5" id="KW-1133">Transmembrane helix</keyword>
<dbReference type="Pfam" id="PF04279">
    <property type="entry name" value="IspA"/>
    <property type="match status" value="1"/>
</dbReference>
<evidence type="ECO:0000313" key="7">
    <source>
        <dbReference type="Proteomes" id="UP001222770"/>
    </source>
</evidence>
<proteinExistence type="inferred from homology"/>